<evidence type="ECO:0000313" key="1">
    <source>
        <dbReference type="EMBL" id="TWU54307.1"/>
    </source>
</evidence>
<sequence>MSPDVHNLVDGYFDDSLSDQQSQQLSRWINADPMHARQFASALMLHDRLRNQFNANDEHAGQELGEPPVVSLAKSFDGGSRMKPRLVWATTACLVLLSTFLFWQTLGTSTASAAILELNRIMAANDRSLDRTFAISVQTTSIPLRDPGRYSPEHGRPPKPSLDQAILDVRGSDQFVLQRKTVQGERFITGSNGVTSWAVRPDGPVRFSHDLTRFNRDVPGHEYALPINNLHDGLGALRTAYDLELLPADAGEPDGGQTRRMLAVKKHGYRGPAEVEITYAASSGQIRQVRFFEMPYGPEDVTLTMTLVDDHALPADHFDYQSHHEPHRNVEFE</sequence>
<keyword evidence="2" id="KW-1185">Reference proteome</keyword>
<accession>A0A5C6F1Q0</accession>
<dbReference type="Proteomes" id="UP000318288">
    <property type="component" value="Unassembled WGS sequence"/>
</dbReference>
<dbReference type="AlphaFoldDB" id="A0A5C6F1Q0"/>
<dbReference type="OrthoDB" id="245850at2"/>
<comment type="caution">
    <text evidence="1">The sequence shown here is derived from an EMBL/GenBank/DDBJ whole genome shotgun (WGS) entry which is preliminary data.</text>
</comment>
<reference evidence="1 2" key="1">
    <citation type="submission" date="2019-02" db="EMBL/GenBank/DDBJ databases">
        <title>Deep-cultivation of Planctomycetes and their phenomic and genomic characterization uncovers novel biology.</title>
        <authorList>
            <person name="Wiegand S."/>
            <person name="Jogler M."/>
            <person name="Boedeker C."/>
            <person name="Pinto D."/>
            <person name="Vollmers J."/>
            <person name="Rivas-Marin E."/>
            <person name="Kohn T."/>
            <person name="Peeters S.H."/>
            <person name="Heuer A."/>
            <person name="Rast P."/>
            <person name="Oberbeckmann S."/>
            <person name="Bunk B."/>
            <person name="Jeske O."/>
            <person name="Meyerdierks A."/>
            <person name="Storesund J.E."/>
            <person name="Kallscheuer N."/>
            <person name="Luecker S."/>
            <person name="Lage O.M."/>
            <person name="Pohl T."/>
            <person name="Merkel B.J."/>
            <person name="Hornburger P."/>
            <person name="Mueller R.-W."/>
            <person name="Bruemmer F."/>
            <person name="Labrenz M."/>
            <person name="Spormann A.M."/>
            <person name="Op Den Camp H."/>
            <person name="Overmann J."/>
            <person name="Amann R."/>
            <person name="Jetten M.S.M."/>
            <person name="Mascher T."/>
            <person name="Medema M.H."/>
            <person name="Devos D.P."/>
            <person name="Kaster A.-K."/>
            <person name="Ovreas L."/>
            <person name="Rohde M."/>
            <person name="Galperin M.Y."/>
            <person name="Jogler C."/>
        </authorList>
    </citation>
    <scope>NUCLEOTIDE SEQUENCE [LARGE SCALE GENOMIC DNA]</scope>
    <source>
        <strain evidence="1 2">Poly51</strain>
    </source>
</reference>
<name>A0A5C6F1Q0_9BACT</name>
<dbReference type="RefSeq" id="WP_146458548.1">
    <property type="nucleotide sequence ID" value="NZ_SJPW01000004.1"/>
</dbReference>
<proteinExistence type="predicted"/>
<organism evidence="1 2">
    <name type="scientific">Rubripirellula tenax</name>
    <dbReference type="NCBI Taxonomy" id="2528015"/>
    <lineage>
        <taxon>Bacteria</taxon>
        <taxon>Pseudomonadati</taxon>
        <taxon>Planctomycetota</taxon>
        <taxon>Planctomycetia</taxon>
        <taxon>Pirellulales</taxon>
        <taxon>Pirellulaceae</taxon>
        <taxon>Rubripirellula</taxon>
    </lineage>
</organism>
<dbReference type="EMBL" id="SJPW01000004">
    <property type="protein sequence ID" value="TWU54307.1"/>
    <property type="molecule type" value="Genomic_DNA"/>
</dbReference>
<evidence type="ECO:0000313" key="2">
    <source>
        <dbReference type="Proteomes" id="UP000318288"/>
    </source>
</evidence>
<protein>
    <submittedName>
        <fullName evidence="1">Uncharacterized protein</fullName>
    </submittedName>
</protein>
<gene>
    <name evidence="1" type="ORF">Poly51_30240</name>
</gene>